<reference evidence="2 3" key="1">
    <citation type="submission" date="2020-08" db="EMBL/GenBank/DDBJ databases">
        <title>Whole genome shotgun sequence of Actinoplanes ianthinogenes NBRC 13996.</title>
        <authorList>
            <person name="Komaki H."/>
            <person name="Tamura T."/>
        </authorList>
    </citation>
    <scope>NUCLEOTIDE SEQUENCE [LARGE SCALE GENOMIC DNA]</scope>
    <source>
        <strain evidence="2 3">NBRC 13996</strain>
    </source>
</reference>
<dbReference type="RefSeq" id="WP_189328737.1">
    <property type="nucleotide sequence ID" value="NZ_AP023356.1"/>
</dbReference>
<sequence length="204" mass="22167">MAQLDDISDLQRGVVSRDQALQAGLGPETVRRHLRSGHWQRMIPGIYATFPGRPPPGARRWAAVLHAGSGAMLCCHSAAEEAGLAAPGRGAIHVLIPEFRRISPILGIVTHRSRHAAARRDPLRLPPQTRVEETVLDLAATARVPADALRWVTTACTRQLTTPERLARALAARPRLPRRKAVGSLIRLAADGHVAPLPSWPPTR</sequence>
<evidence type="ECO:0000313" key="3">
    <source>
        <dbReference type="Proteomes" id="UP000676967"/>
    </source>
</evidence>
<evidence type="ECO:0000259" key="1">
    <source>
        <dbReference type="Pfam" id="PF13338"/>
    </source>
</evidence>
<protein>
    <recommendedName>
        <fullName evidence="1">AbiEi antitoxin N-terminal domain-containing protein</fullName>
    </recommendedName>
</protein>
<evidence type="ECO:0000313" key="2">
    <source>
        <dbReference type="EMBL" id="BCJ42590.1"/>
    </source>
</evidence>
<feature type="domain" description="AbiEi antitoxin N-terminal" evidence="1">
    <location>
        <begin position="3"/>
        <end position="48"/>
    </location>
</feature>
<dbReference type="InterPro" id="IPR025159">
    <property type="entry name" value="AbiEi_N"/>
</dbReference>
<dbReference type="Proteomes" id="UP000676967">
    <property type="component" value="Chromosome"/>
</dbReference>
<accession>A0ABN6CAT4</accession>
<organism evidence="2 3">
    <name type="scientific">Actinoplanes ianthinogenes</name>
    <dbReference type="NCBI Taxonomy" id="122358"/>
    <lineage>
        <taxon>Bacteria</taxon>
        <taxon>Bacillati</taxon>
        <taxon>Actinomycetota</taxon>
        <taxon>Actinomycetes</taxon>
        <taxon>Micromonosporales</taxon>
        <taxon>Micromonosporaceae</taxon>
        <taxon>Actinoplanes</taxon>
    </lineage>
</organism>
<keyword evidence="3" id="KW-1185">Reference proteome</keyword>
<gene>
    <name evidence="2" type="ORF">Aiant_32470</name>
</gene>
<proteinExistence type="predicted"/>
<name>A0ABN6CAT4_9ACTN</name>
<dbReference type="Pfam" id="PF13338">
    <property type="entry name" value="AbiEi_4"/>
    <property type="match status" value="1"/>
</dbReference>
<dbReference type="EMBL" id="AP023356">
    <property type="protein sequence ID" value="BCJ42590.1"/>
    <property type="molecule type" value="Genomic_DNA"/>
</dbReference>